<name>A0A0B7K7C1_BIOOC</name>
<feature type="region of interest" description="Disordered" evidence="1">
    <location>
        <begin position="229"/>
        <end position="250"/>
    </location>
</feature>
<reference evidence="3" key="1">
    <citation type="submission" date="2015-01" db="EMBL/GenBank/DDBJ databases">
        <authorList>
            <person name="Durling Mikael"/>
        </authorList>
    </citation>
    <scope>NUCLEOTIDE SEQUENCE</scope>
</reference>
<gene>
    <name evidence="3" type="ORF">BN869_000006893_1</name>
</gene>
<dbReference type="Pfam" id="PF17667">
    <property type="entry name" value="Pkinase_fungal"/>
    <property type="match status" value="1"/>
</dbReference>
<dbReference type="AlphaFoldDB" id="A0A0B7K7C1"/>
<dbReference type="PANTHER" id="PTHR38248">
    <property type="entry name" value="FUNK1 6"/>
    <property type="match status" value="1"/>
</dbReference>
<dbReference type="InterPro" id="IPR040976">
    <property type="entry name" value="Pkinase_fungal"/>
</dbReference>
<sequence length="361" mass="40448">MHGTDFSVHIALASTDSGSCIEPDQAAVQVIGEFCPAQGISYKEGLLNLCGKASALFTARPTRLFLHGFYLRGNSAELFIFDRCGVYSCNVFNIDENFQRFLTVILKYSLMTDAELGLSDLIRHDEIGPFITLKKDACITRTSTTLRLADRPLAIPEDMVRKATTCYKAKLPDSDRWDYVVKFKWRLRDDIPEDQVLRHAKKRNVWGLLSLDYFDEVVDTAQLRSGLRHRPNRRFSPKDDPDISVPSSRGIDSHTIETDETFRVRTMVCIITSPCGRPLHTHESVLELLQVLRDGVKSHRSLYEDGGILHQDIAPGNIIINKCVDPEAPKGVLIDLDVAMILDVGPRNPGGISLPSWPSVL</sequence>
<dbReference type="PANTHER" id="PTHR38248:SF2">
    <property type="entry name" value="FUNK1 11"/>
    <property type="match status" value="1"/>
</dbReference>
<dbReference type="InterPro" id="IPR011009">
    <property type="entry name" value="Kinase-like_dom_sf"/>
</dbReference>
<evidence type="ECO:0000256" key="1">
    <source>
        <dbReference type="SAM" id="MobiDB-lite"/>
    </source>
</evidence>
<organism evidence="3">
    <name type="scientific">Bionectria ochroleuca</name>
    <name type="common">Gliocladium roseum</name>
    <dbReference type="NCBI Taxonomy" id="29856"/>
    <lineage>
        <taxon>Eukaryota</taxon>
        <taxon>Fungi</taxon>
        <taxon>Dikarya</taxon>
        <taxon>Ascomycota</taxon>
        <taxon>Pezizomycotina</taxon>
        <taxon>Sordariomycetes</taxon>
        <taxon>Hypocreomycetidae</taxon>
        <taxon>Hypocreales</taxon>
        <taxon>Bionectriaceae</taxon>
        <taxon>Clonostachys</taxon>
    </lineage>
</organism>
<dbReference type="EMBL" id="CDPU01000020">
    <property type="protein sequence ID" value="CEO50835.1"/>
    <property type="molecule type" value="Genomic_DNA"/>
</dbReference>
<protein>
    <recommendedName>
        <fullName evidence="2">Fungal-type protein kinase domain-containing protein</fullName>
    </recommendedName>
</protein>
<proteinExistence type="predicted"/>
<feature type="domain" description="Fungal-type protein kinase" evidence="2">
    <location>
        <begin position="22"/>
        <end position="343"/>
    </location>
</feature>
<accession>A0A0B7K7C1</accession>
<evidence type="ECO:0000259" key="2">
    <source>
        <dbReference type="Pfam" id="PF17667"/>
    </source>
</evidence>
<evidence type="ECO:0000313" key="3">
    <source>
        <dbReference type="EMBL" id="CEO50835.1"/>
    </source>
</evidence>
<dbReference type="SUPFAM" id="SSF56112">
    <property type="entry name" value="Protein kinase-like (PK-like)"/>
    <property type="match status" value="1"/>
</dbReference>